<evidence type="ECO:0000256" key="1">
    <source>
        <dbReference type="ARBA" id="ARBA00004430"/>
    </source>
</evidence>
<dbReference type="FunFam" id="3.80.10.10:FF:000131">
    <property type="entry name" value="acidic leucine-rich nuclear phosphoprotein 32-related protein-like"/>
    <property type="match status" value="1"/>
</dbReference>
<comment type="similarity">
    <text evidence="4">Belongs to the ANP32 family.</text>
</comment>
<dbReference type="InterPro" id="IPR045081">
    <property type="entry name" value="AN32"/>
</dbReference>
<dbReference type="GeneID" id="5721620"/>
<gene>
    <name evidence="6" type="ORF">CHLRE_08g363700v5</name>
</gene>
<evidence type="ECO:0000256" key="3">
    <source>
        <dbReference type="ARBA" id="ARBA00022737"/>
    </source>
</evidence>
<keyword evidence="3" id="KW-0677">Repeat</keyword>
<accession>A0A2K3DGN7</accession>
<dbReference type="EMBL" id="CM008969">
    <property type="protein sequence ID" value="PNW79704.1"/>
    <property type="molecule type" value="Genomic_DNA"/>
</dbReference>
<evidence type="ECO:0000256" key="4">
    <source>
        <dbReference type="ARBA" id="ARBA00025777"/>
    </source>
</evidence>
<sequence length="340" mass="37568">MHSLLRRARSGATYEKQESRWETPKLDPVLDCSLFLHRHCNSIHTVTLSTGASRSGTLAVWSADFQGLRLAHRPTPTFMKDIEQAVAAILEKQKKQPDGLVSLILDSTCKATHVKGLDAFVNLKTLSLCSLGLTSLEGFPKLPKLERLILTDNRITGGLQHLVDAGLTSLRILELANNRISRVEELESLKGLTSLQSLDVDACPLATKPDFDPKKVFTMLKELKYLNGADEEGRERDGDEEEEDFEEEAGEEEYEEGGGEGEEEFEDEEGAEFEEKEYAVLVGTDAVGEDEEGDYQDEGEGEDDEEEEGEDEEDEGAEGAEPAAGGTKRKRDDEGEEGDE</sequence>
<dbReference type="GO" id="GO:0005930">
    <property type="term" value="C:axoneme"/>
    <property type="evidence" value="ECO:0007669"/>
    <property type="project" value="UniProtKB-SubCell"/>
</dbReference>
<dbReference type="SMART" id="SM00365">
    <property type="entry name" value="LRR_SD22"/>
    <property type="match status" value="2"/>
</dbReference>
<evidence type="ECO:0000313" key="7">
    <source>
        <dbReference type="Proteomes" id="UP000006906"/>
    </source>
</evidence>
<comment type="subcellular location">
    <subcellularLocation>
        <location evidence="1">Cytoplasm</location>
        <location evidence="1">Cytoskeleton</location>
        <location evidence="1">Cilium axoneme</location>
    </subcellularLocation>
</comment>
<dbReference type="Pfam" id="PF14580">
    <property type="entry name" value="LRR_9"/>
    <property type="match status" value="1"/>
</dbReference>
<dbReference type="PANTHER" id="PTHR11375:SF0">
    <property type="entry name" value="ACIDIC LEUCINE-RICH NUCLEAR PHOSPHOPROTEIN 32 FAMILY MEMBER A"/>
    <property type="match status" value="1"/>
</dbReference>
<protein>
    <submittedName>
        <fullName evidence="6">Uncharacterized protein</fullName>
    </submittedName>
</protein>
<feature type="compositionally biased region" description="Acidic residues" evidence="5">
    <location>
        <begin position="238"/>
        <end position="275"/>
    </location>
</feature>
<dbReference type="InParanoid" id="A0A2K3DGN7"/>
<dbReference type="InterPro" id="IPR032675">
    <property type="entry name" value="LRR_dom_sf"/>
</dbReference>
<reference evidence="6 7" key="1">
    <citation type="journal article" date="2007" name="Science">
        <title>The Chlamydomonas genome reveals the evolution of key animal and plant functions.</title>
        <authorList>
            <person name="Merchant S.S."/>
            <person name="Prochnik S.E."/>
            <person name="Vallon O."/>
            <person name="Harris E.H."/>
            <person name="Karpowicz S.J."/>
            <person name="Witman G.B."/>
            <person name="Terry A."/>
            <person name="Salamov A."/>
            <person name="Fritz-Laylin L.K."/>
            <person name="Marechal-Drouard L."/>
            <person name="Marshall W.F."/>
            <person name="Qu L.H."/>
            <person name="Nelson D.R."/>
            <person name="Sanderfoot A.A."/>
            <person name="Spalding M.H."/>
            <person name="Kapitonov V.V."/>
            <person name="Ren Q."/>
            <person name="Ferris P."/>
            <person name="Lindquist E."/>
            <person name="Shapiro H."/>
            <person name="Lucas S.M."/>
            <person name="Grimwood J."/>
            <person name="Schmutz J."/>
            <person name="Cardol P."/>
            <person name="Cerutti H."/>
            <person name="Chanfreau G."/>
            <person name="Chen C.L."/>
            <person name="Cognat V."/>
            <person name="Croft M.T."/>
            <person name="Dent R."/>
            <person name="Dutcher S."/>
            <person name="Fernandez E."/>
            <person name="Fukuzawa H."/>
            <person name="Gonzalez-Ballester D."/>
            <person name="Gonzalez-Halphen D."/>
            <person name="Hallmann A."/>
            <person name="Hanikenne M."/>
            <person name="Hippler M."/>
            <person name="Inwood W."/>
            <person name="Jabbari K."/>
            <person name="Kalanon M."/>
            <person name="Kuras R."/>
            <person name="Lefebvre P.A."/>
            <person name="Lemaire S.D."/>
            <person name="Lobanov A.V."/>
            <person name="Lohr M."/>
            <person name="Manuell A."/>
            <person name="Meier I."/>
            <person name="Mets L."/>
            <person name="Mittag M."/>
            <person name="Mittelmeier T."/>
            <person name="Moroney J.V."/>
            <person name="Moseley J."/>
            <person name="Napoli C."/>
            <person name="Nedelcu A.M."/>
            <person name="Niyogi K."/>
            <person name="Novoselov S.V."/>
            <person name="Paulsen I.T."/>
            <person name="Pazour G."/>
            <person name="Purton S."/>
            <person name="Ral J.P."/>
            <person name="Riano-Pachon D.M."/>
            <person name="Riekhof W."/>
            <person name="Rymarquis L."/>
            <person name="Schroda M."/>
            <person name="Stern D."/>
            <person name="Umen J."/>
            <person name="Willows R."/>
            <person name="Wilson N."/>
            <person name="Zimmer S.L."/>
            <person name="Allmer J."/>
            <person name="Balk J."/>
            <person name="Bisova K."/>
            <person name="Chen C.J."/>
            <person name="Elias M."/>
            <person name="Gendler K."/>
            <person name="Hauser C."/>
            <person name="Lamb M.R."/>
            <person name="Ledford H."/>
            <person name="Long J.C."/>
            <person name="Minagawa J."/>
            <person name="Page M.D."/>
            <person name="Pan J."/>
            <person name="Pootakham W."/>
            <person name="Roje S."/>
            <person name="Rose A."/>
            <person name="Stahlberg E."/>
            <person name="Terauchi A.M."/>
            <person name="Yang P."/>
            <person name="Ball S."/>
            <person name="Bowler C."/>
            <person name="Dieckmann C.L."/>
            <person name="Gladyshev V.N."/>
            <person name="Green P."/>
            <person name="Jorgensen R."/>
            <person name="Mayfield S."/>
            <person name="Mueller-Roeber B."/>
            <person name="Rajamani S."/>
            <person name="Sayre R.T."/>
            <person name="Brokstein P."/>
            <person name="Dubchak I."/>
            <person name="Goodstein D."/>
            <person name="Hornick L."/>
            <person name="Huang Y.W."/>
            <person name="Jhaveri J."/>
            <person name="Luo Y."/>
            <person name="Martinez D."/>
            <person name="Ngau W.C."/>
            <person name="Otillar B."/>
            <person name="Poliakov A."/>
            <person name="Porter A."/>
            <person name="Szajkowski L."/>
            <person name="Werner G."/>
            <person name="Zhou K."/>
            <person name="Grigoriev I.V."/>
            <person name="Rokhsar D.S."/>
            <person name="Grossman A.R."/>
        </authorList>
    </citation>
    <scope>NUCLEOTIDE SEQUENCE [LARGE SCALE GENOMIC DNA]</scope>
    <source>
        <strain evidence="7">CC-503</strain>
    </source>
</reference>
<evidence type="ECO:0000256" key="5">
    <source>
        <dbReference type="SAM" id="MobiDB-lite"/>
    </source>
</evidence>
<dbReference type="PROSITE" id="PS51450">
    <property type="entry name" value="LRR"/>
    <property type="match status" value="1"/>
</dbReference>
<dbReference type="RefSeq" id="XP_042921872.1">
    <property type="nucleotide sequence ID" value="XM_043064871.1"/>
</dbReference>
<dbReference type="KEGG" id="cre:CHLRE_08g363700v5"/>
<dbReference type="GO" id="GO:0005634">
    <property type="term" value="C:nucleus"/>
    <property type="evidence" value="ECO:0000318"/>
    <property type="project" value="GO_Central"/>
</dbReference>
<dbReference type="OMA" id="LDNCRCV"/>
<dbReference type="STRING" id="3055.A0A2K3DGN7"/>
<keyword evidence="2" id="KW-0433">Leucine-rich repeat</keyword>
<dbReference type="InterPro" id="IPR001611">
    <property type="entry name" value="Leu-rich_rpt"/>
</dbReference>
<name>A0A2K3DGN7_CHLRE</name>
<dbReference type="Gene3D" id="3.80.10.10">
    <property type="entry name" value="Ribonuclease Inhibitor"/>
    <property type="match status" value="1"/>
</dbReference>
<organism evidence="6 7">
    <name type="scientific">Chlamydomonas reinhardtii</name>
    <name type="common">Chlamydomonas smithii</name>
    <dbReference type="NCBI Taxonomy" id="3055"/>
    <lineage>
        <taxon>Eukaryota</taxon>
        <taxon>Viridiplantae</taxon>
        <taxon>Chlorophyta</taxon>
        <taxon>core chlorophytes</taxon>
        <taxon>Chlorophyceae</taxon>
        <taxon>CS clade</taxon>
        <taxon>Chlamydomonadales</taxon>
        <taxon>Chlamydomonadaceae</taxon>
        <taxon>Chlamydomonas</taxon>
    </lineage>
</organism>
<feature type="region of interest" description="Disordered" evidence="5">
    <location>
        <begin position="228"/>
        <end position="340"/>
    </location>
</feature>
<dbReference type="GO" id="GO:0042393">
    <property type="term" value="F:histone binding"/>
    <property type="evidence" value="ECO:0000318"/>
    <property type="project" value="GO_Central"/>
</dbReference>
<dbReference type="ExpressionAtlas" id="A0A2K3DGN7">
    <property type="expression patterns" value="baseline"/>
</dbReference>
<dbReference type="Gramene" id="PNW79704">
    <property type="protein sequence ID" value="PNW79704"/>
    <property type="gene ID" value="CHLRE_08g363700v5"/>
</dbReference>
<keyword evidence="7" id="KW-1185">Reference proteome</keyword>
<evidence type="ECO:0000313" key="6">
    <source>
        <dbReference type="EMBL" id="PNW79704.1"/>
    </source>
</evidence>
<feature type="compositionally biased region" description="Acidic residues" evidence="5">
    <location>
        <begin position="287"/>
        <end position="318"/>
    </location>
</feature>
<dbReference type="OrthoDB" id="2160613at2759"/>
<dbReference type="PaxDb" id="3055-EDP00976"/>
<evidence type="ECO:0000256" key="2">
    <source>
        <dbReference type="ARBA" id="ARBA00022614"/>
    </source>
</evidence>
<proteinExistence type="inferred from homology"/>
<dbReference type="AlphaFoldDB" id="A0A2K3DGN7"/>
<dbReference type="Proteomes" id="UP000006906">
    <property type="component" value="Chromosome 8"/>
</dbReference>
<dbReference type="PANTHER" id="PTHR11375">
    <property type="entry name" value="ACIDIC LEUCINE-RICH NUCLEAR PHOSPHOPROTEIN 32"/>
    <property type="match status" value="1"/>
</dbReference>
<dbReference type="SUPFAM" id="SSF52058">
    <property type="entry name" value="L domain-like"/>
    <property type="match status" value="1"/>
</dbReference>